<reference evidence="2 3" key="1">
    <citation type="submission" date="2019-01" db="EMBL/GenBank/DDBJ databases">
        <authorList>
            <person name="Chen W.-M."/>
        </authorList>
    </citation>
    <scope>NUCLEOTIDE SEQUENCE [LARGE SCALE GENOMIC DNA]</scope>
    <source>
        <strain evidence="2 3">TER-1</strain>
    </source>
</reference>
<gene>
    <name evidence="2" type="ORF">EOE48_22540</name>
</gene>
<proteinExistence type="predicted"/>
<comment type="caution">
    <text evidence="2">The sequence shown here is derived from an EMBL/GenBank/DDBJ whole genome shotgun (WGS) entry which is preliminary data.</text>
</comment>
<dbReference type="Proteomes" id="UP000286997">
    <property type="component" value="Unassembled WGS sequence"/>
</dbReference>
<sequence>RGNALALSGDLAGALAAYDAALARDPGDEDALANRELVARLAEGPPPPGGRAAGEANARADQSTRYATRTASDPNDPGNNSVGEGLAGNREASASADSPGTSKAARAGQAEQARVDPGRGQARGSAGDAEGGGRTGGGNASVSQIAEREARRISKSFEAKEIRADRHWLTTLPDDPGRLVKLRLRAERSRREEAGIAVQPGSNPW</sequence>
<evidence type="ECO:0000313" key="2">
    <source>
        <dbReference type="EMBL" id="RVU14684.1"/>
    </source>
</evidence>
<feature type="compositionally biased region" description="Gly residues" evidence="1">
    <location>
        <begin position="129"/>
        <end position="139"/>
    </location>
</feature>
<dbReference type="InterPro" id="IPR011990">
    <property type="entry name" value="TPR-like_helical_dom_sf"/>
</dbReference>
<dbReference type="OrthoDB" id="5801125at2"/>
<evidence type="ECO:0000313" key="3">
    <source>
        <dbReference type="Proteomes" id="UP000286997"/>
    </source>
</evidence>
<feature type="region of interest" description="Disordered" evidence="1">
    <location>
        <begin position="39"/>
        <end position="146"/>
    </location>
</feature>
<dbReference type="AlphaFoldDB" id="A0A3S2VQI3"/>
<feature type="non-terminal residue" evidence="2">
    <location>
        <position position="1"/>
    </location>
</feature>
<organism evidence="2 3">
    <name type="scientific">Methylobacterium oryzihabitans</name>
    <dbReference type="NCBI Taxonomy" id="2499852"/>
    <lineage>
        <taxon>Bacteria</taxon>
        <taxon>Pseudomonadati</taxon>
        <taxon>Pseudomonadota</taxon>
        <taxon>Alphaproteobacteria</taxon>
        <taxon>Hyphomicrobiales</taxon>
        <taxon>Methylobacteriaceae</taxon>
        <taxon>Methylobacterium</taxon>
    </lineage>
</organism>
<evidence type="ECO:0000256" key="1">
    <source>
        <dbReference type="SAM" id="MobiDB-lite"/>
    </source>
</evidence>
<dbReference type="RefSeq" id="WP_127733127.1">
    <property type="nucleotide sequence ID" value="NZ_SACP01000028.1"/>
</dbReference>
<accession>A0A3S2VQI3</accession>
<dbReference type="EMBL" id="SACP01000028">
    <property type="protein sequence ID" value="RVU14684.1"/>
    <property type="molecule type" value="Genomic_DNA"/>
</dbReference>
<feature type="compositionally biased region" description="Polar residues" evidence="1">
    <location>
        <begin position="61"/>
        <end position="82"/>
    </location>
</feature>
<name>A0A3S2VQI3_9HYPH</name>
<dbReference type="Gene3D" id="1.25.40.10">
    <property type="entry name" value="Tetratricopeptide repeat domain"/>
    <property type="match status" value="1"/>
</dbReference>
<protein>
    <submittedName>
        <fullName evidence="2">Uncharacterized protein</fullName>
    </submittedName>
</protein>
<keyword evidence="3" id="KW-1185">Reference proteome</keyword>